<dbReference type="Proteomes" id="UP001232973">
    <property type="component" value="Unassembled WGS sequence"/>
</dbReference>
<comment type="caution">
    <text evidence="2">The sequence shown here is derived from an EMBL/GenBank/DDBJ whole genome shotgun (WGS) entry which is preliminary data.</text>
</comment>
<dbReference type="InterPro" id="IPR003791">
    <property type="entry name" value="UPF0178"/>
</dbReference>
<organism evidence="2 3">
    <name type="scientific">Alicyclobacillus cycloheptanicus</name>
    <dbReference type="NCBI Taxonomy" id="1457"/>
    <lineage>
        <taxon>Bacteria</taxon>
        <taxon>Bacillati</taxon>
        <taxon>Bacillota</taxon>
        <taxon>Bacilli</taxon>
        <taxon>Bacillales</taxon>
        <taxon>Alicyclobacillaceae</taxon>
        <taxon>Alicyclobacillus</taxon>
    </lineage>
</organism>
<protein>
    <submittedName>
        <fullName evidence="2">Uncharacterized protein YaiI (UPF0178 family)</fullName>
    </submittedName>
</protein>
<evidence type="ECO:0000313" key="3">
    <source>
        <dbReference type="Proteomes" id="UP001232973"/>
    </source>
</evidence>
<comment type="similarity">
    <text evidence="1">Belongs to the UPF0178 family.</text>
</comment>
<dbReference type="EMBL" id="JAUSTP010000010">
    <property type="protein sequence ID" value="MDQ0189733.1"/>
    <property type="molecule type" value="Genomic_DNA"/>
</dbReference>
<dbReference type="PANTHER" id="PTHR35146:SF1">
    <property type="entry name" value="UPF0178 PROTEIN YAII"/>
    <property type="match status" value="1"/>
</dbReference>
<dbReference type="Pfam" id="PF02639">
    <property type="entry name" value="DUF188"/>
    <property type="match status" value="1"/>
</dbReference>
<dbReference type="PANTHER" id="PTHR35146">
    <property type="entry name" value="UPF0178 PROTEIN YAII"/>
    <property type="match status" value="1"/>
</dbReference>
<name>A0ABT9XHG8_9BACL</name>
<keyword evidence="3" id="KW-1185">Reference proteome</keyword>
<dbReference type="RefSeq" id="WP_274456720.1">
    <property type="nucleotide sequence ID" value="NZ_CP067097.1"/>
</dbReference>
<accession>A0ABT9XHG8</accession>
<sequence>MTDDTHHDQPPFAVTILVDADATPRDCLVTVDKLAKQYHAVVTTVSSVNHQYDRPNHVSVDPHAQAVDMEIVRRLQKGRPFVVITQDYGLAALSLGYEARVVSPRGVIFTEQNIDQFLYERDLHARERRATGRSRGPRKRTQEDAQRFEAALTEVLEADWPAEHSHSRGLH</sequence>
<evidence type="ECO:0000256" key="1">
    <source>
        <dbReference type="ARBA" id="ARBA00008522"/>
    </source>
</evidence>
<proteinExistence type="inferred from homology"/>
<evidence type="ECO:0000313" key="2">
    <source>
        <dbReference type="EMBL" id="MDQ0189733.1"/>
    </source>
</evidence>
<reference evidence="2 3" key="1">
    <citation type="submission" date="2023-07" db="EMBL/GenBank/DDBJ databases">
        <title>Genomic Encyclopedia of Type Strains, Phase IV (KMG-IV): sequencing the most valuable type-strain genomes for metagenomic binning, comparative biology and taxonomic classification.</title>
        <authorList>
            <person name="Goeker M."/>
        </authorList>
    </citation>
    <scope>NUCLEOTIDE SEQUENCE [LARGE SCALE GENOMIC DNA]</scope>
    <source>
        <strain evidence="2 3">DSM 4006</strain>
    </source>
</reference>
<gene>
    <name evidence="2" type="ORF">J2S03_001580</name>
</gene>